<organism evidence="1 2">
    <name type="scientific">Paenibacillus vini</name>
    <dbReference type="NCBI Taxonomy" id="1476024"/>
    <lineage>
        <taxon>Bacteria</taxon>
        <taxon>Bacillati</taxon>
        <taxon>Bacillota</taxon>
        <taxon>Bacilli</taxon>
        <taxon>Bacillales</taxon>
        <taxon>Paenibacillaceae</taxon>
        <taxon>Paenibacillus</taxon>
    </lineage>
</organism>
<comment type="caution">
    <text evidence="1">The sequence shown here is derived from an EMBL/GenBank/DDBJ whole genome shotgun (WGS) entry which is preliminary data.</text>
</comment>
<proteinExistence type="predicted"/>
<protein>
    <recommendedName>
        <fullName evidence="3">Pyruvate kinase</fullName>
    </recommendedName>
</protein>
<dbReference type="Pfam" id="PF11213">
    <property type="entry name" value="DUF3006"/>
    <property type="match status" value="1"/>
</dbReference>
<reference evidence="1 2" key="1">
    <citation type="submission" date="2021-03" db="EMBL/GenBank/DDBJ databases">
        <title>Antimicrobial resistance genes in bacteria isolated from Japanese honey, and their potential for conferring macrolide and lincosamide resistance in the American foulbrood pathogen Paenibacillus larvae.</title>
        <authorList>
            <person name="Okamoto M."/>
            <person name="Kumagai M."/>
            <person name="Kanamori H."/>
            <person name="Takamatsu D."/>
        </authorList>
    </citation>
    <scope>NUCLEOTIDE SEQUENCE [LARGE SCALE GENOMIC DNA]</scope>
    <source>
        <strain evidence="1 2">J42TS3</strain>
    </source>
</reference>
<name>A0ABQ4M768_9BACL</name>
<keyword evidence="2" id="KW-1185">Reference proteome</keyword>
<evidence type="ECO:0000313" key="2">
    <source>
        <dbReference type="Proteomes" id="UP000679992"/>
    </source>
</evidence>
<evidence type="ECO:0000313" key="1">
    <source>
        <dbReference type="EMBL" id="GIP51797.1"/>
    </source>
</evidence>
<dbReference type="InterPro" id="IPR021377">
    <property type="entry name" value="DUF3006"/>
</dbReference>
<dbReference type="Proteomes" id="UP000679992">
    <property type="component" value="Unassembled WGS sequence"/>
</dbReference>
<accession>A0ABQ4M768</accession>
<dbReference type="RefSeq" id="WP_211019755.1">
    <property type="nucleotide sequence ID" value="NZ_BOSL01000002.1"/>
</dbReference>
<evidence type="ECO:0008006" key="3">
    <source>
        <dbReference type="Google" id="ProtNLM"/>
    </source>
</evidence>
<gene>
    <name evidence="1" type="ORF">J42TS3_08320</name>
</gene>
<sequence>MQAIVEGFEGDFCILEIDGQTKDVPRQQMDEKAKAGDIVVWNGEKWILDLKQTEDRTRQIGKLMDEVWED</sequence>
<dbReference type="EMBL" id="BOSL01000002">
    <property type="protein sequence ID" value="GIP51797.1"/>
    <property type="molecule type" value="Genomic_DNA"/>
</dbReference>